<organism evidence="7 8">
    <name type="scientific">Streptococcus suis</name>
    <dbReference type="NCBI Taxonomy" id="1307"/>
    <lineage>
        <taxon>Bacteria</taxon>
        <taxon>Bacillati</taxon>
        <taxon>Bacillota</taxon>
        <taxon>Bacilli</taxon>
        <taxon>Lactobacillales</taxon>
        <taxon>Streptococcaceae</taxon>
        <taxon>Streptococcus</taxon>
    </lineage>
</organism>
<comment type="caution">
    <text evidence="7">The sequence shown here is derived from an EMBL/GenBank/DDBJ whole genome shotgun (WGS) entry which is preliminary data.</text>
</comment>
<protein>
    <submittedName>
        <fullName evidence="7">CDP-glycerol glycerophosphotransferase family protein</fullName>
    </submittedName>
</protein>
<evidence type="ECO:0000256" key="4">
    <source>
        <dbReference type="ARBA" id="ARBA00022679"/>
    </source>
</evidence>
<gene>
    <name evidence="7" type="ORF">NOL15_07585</name>
</gene>
<dbReference type="GO" id="GO:0047355">
    <property type="term" value="F:CDP-glycerol glycerophosphotransferase activity"/>
    <property type="evidence" value="ECO:0007669"/>
    <property type="project" value="InterPro"/>
</dbReference>
<evidence type="ECO:0000313" key="8">
    <source>
        <dbReference type="Proteomes" id="UP001152879"/>
    </source>
</evidence>
<dbReference type="AlphaFoldDB" id="A0A9X4ML42"/>
<name>A0A9X4ML42_STRSU</name>
<dbReference type="Gene3D" id="3.40.50.11820">
    <property type="match status" value="1"/>
</dbReference>
<comment type="subcellular location">
    <subcellularLocation>
        <location evidence="1">Cell membrane</location>
        <topology evidence="1">Peripheral membrane protein</topology>
    </subcellularLocation>
</comment>
<dbReference type="EMBL" id="JANFML010000023">
    <property type="protein sequence ID" value="MDG4512699.1"/>
    <property type="molecule type" value="Genomic_DNA"/>
</dbReference>
<dbReference type="InterPro" id="IPR043148">
    <property type="entry name" value="TagF_C"/>
</dbReference>
<keyword evidence="3" id="KW-1003">Cell membrane</keyword>
<evidence type="ECO:0000313" key="7">
    <source>
        <dbReference type="EMBL" id="MDG4512699.1"/>
    </source>
</evidence>
<evidence type="ECO:0000256" key="2">
    <source>
        <dbReference type="ARBA" id="ARBA00010488"/>
    </source>
</evidence>
<keyword evidence="6" id="KW-0472">Membrane</keyword>
<dbReference type="SUPFAM" id="SSF53756">
    <property type="entry name" value="UDP-Glycosyltransferase/glycogen phosphorylase"/>
    <property type="match status" value="1"/>
</dbReference>
<evidence type="ECO:0000256" key="3">
    <source>
        <dbReference type="ARBA" id="ARBA00022475"/>
    </source>
</evidence>
<accession>A0A9X4ML42</accession>
<dbReference type="GO" id="GO:0005886">
    <property type="term" value="C:plasma membrane"/>
    <property type="evidence" value="ECO:0007669"/>
    <property type="project" value="UniProtKB-SubCell"/>
</dbReference>
<evidence type="ECO:0000256" key="1">
    <source>
        <dbReference type="ARBA" id="ARBA00004202"/>
    </source>
</evidence>
<evidence type="ECO:0000256" key="5">
    <source>
        <dbReference type="ARBA" id="ARBA00022944"/>
    </source>
</evidence>
<dbReference type="Pfam" id="PF04464">
    <property type="entry name" value="Glyphos_transf"/>
    <property type="match status" value="1"/>
</dbReference>
<evidence type="ECO:0000256" key="6">
    <source>
        <dbReference type="ARBA" id="ARBA00023136"/>
    </source>
</evidence>
<dbReference type="Proteomes" id="UP001152879">
    <property type="component" value="Unassembled WGS sequence"/>
</dbReference>
<dbReference type="PANTHER" id="PTHR37316">
    <property type="entry name" value="TEICHOIC ACID GLYCEROL-PHOSPHATE PRIMASE"/>
    <property type="match status" value="1"/>
</dbReference>
<dbReference type="GO" id="GO:0019350">
    <property type="term" value="P:teichoic acid biosynthetic process"/>
    <property type="evidence" value="ECO:0007669"/>
    <property type="project" value="UniProtKB-KW"/>
</dbReference>
<keyword evidence="4" id="KW-0808">Transferase</keyword>
<dbReference type="PANTHER" id="PTHR37316:SF3">
    <property type="entry name" value="TEICHOIC ACID GLYCEROL-PHOSPHATE TRANSFERASE"/>
    <property type="match status" value="1"/>
</dbReference>
<dbReference type="InterPro" id="IPR007554">
    <property type="entry name" value="Glycerophosphate_synth"/>
</dbReference>
<reference evidence="7" key="1">
    <citation type="submission" date="2022-07" db="EMBL/GenBank/DDBJ databases">
        <title>Whole Genome Sequencing of Streptococcus suis.</title>
        <authorList>
            <person name="Dai X."/>
            <person name="Huang J."/>
            <person name="Wang L."/>
        </authorList>
    </citation>
    <scope>NUCLEOTIDE SEQUENCE</scope>
    <source>
        <strain evidence="7">SFB2</strain>
    </source>
</reference>
<keyword evidence="5" id="KW-0777">Teichoic acid biosynthesis</keyword>
<sequence length="373" mass="43791">MKKFIFCSTLIFTDNTLAVFNELRNKHIKGKYVWLCKDHKEVEKGRKLIANSINKGEKIYFVKKNSLLGIYHFTFSNYIFYTHGIFEKISVFPWQKKINLWHGMPLKTIGHYTESSVNFHFDYTIGNSPVFIEPLSVAFGINKEKILKIGSPRNDMIFEKSNFKFNELFFNNYRTIIWMPTFRSDIYSEEIIANYNDDFLSVLSYTEIPSFNDFLSEIKINILIKIHPMDILNENKNIDEINSRCSNIKVDTYKTKLLPDNIYSILSKTDALITDYSSIYFDYLLLGNPVAIVVSDENEYSKNRGFIPEVERKIEGYKVKNLSQLKSFLLNLTDETKLESMKKLTKKQKKVFQKYDNSPNNSEILLKKLKIID</sequence>
<dbReference type="InterPro" id="IPR051612">
    <property type="entry name" value="Teichoic_Acid_Biosynth"/>
</dbReference>
<proteinExistence type="inferred from homology"/>
<dbReference type="Gene3D" id="3.40.50.12580">
    <property type="match status" value="1"/>
</dbReference>
<comment type="similarity">
    <text evidence="2">Belongs to the CDP-glycerol glycerophosphotransferase family.</text>
</comment>
<dbReference type="InterPro" id="IPR043149">
    <property type="entry name" value="TagF_N"/>
</dbReference>